<dbReference type="GO" id="GO:0003677">
    <property type="term" value="F:DNA binding"/>
    <property type="evidence" value="ECO:0007669"/>
    <property type="project" value="UniProtKB-KW"/>
</dbReference>
<dbReference type="RefSeq" id="WP_407822467.1">
    <property type="nucleotide sequence ID" value="NZ_JACHMK010000001.1"/>
</dbReference>
<gene>
    <name evidence="8" type="ORF">HD592_000475</name>
</gene>
<dbReference type="EMBL" id="JACHMK010000001">
    <property type="protein sequence ID" value="MBB6333910.1"/>
    <property type="molecule type" value="Genomic_DNA"/>
</dbReference>
<evidence type="ECO:0000313" key="8">
    <source>
        <dbReference type="EMBL" id="MBB6333910.1"/>
    </source>
</evidence>
<evidence type="ECO:0000256" key="4">
    <source>
        <dbReference type="ARBA" id="ARBA00023125"/>
    </source>
</evidence>
<keyword evidence="5" id="KW-0804">Transcription</keyword>
<protein>
    <submittedName>
        <fullName evidence="8">RNA polymerase sigma-70 factor (ECF subfamily)</fullName>
    </submittedName>
</protein>
<dbReference type="PANTHER" id="PTHR43133:SF62">
    <property type="entry name" value="RNA POLYMERASE SIGMA FACTOR SIGZ"/>
    <property type="match status" value="1"/>
</dbReference>
<dbReference type="InterPro" id="IPR007627">
    <property type="entry name" value="RNA_pol_sigma70_r2"/>
</dbReference>
<proteinExistence type="inferred from homology"/>
<keyword evidence="3" id="KW-0731">Sigma factor</keyword>
<dbReference type="InterPro" id="IPR014284">
    <property type="entry name" value="RNA_pol_sigma-70_dom"/>
</dbReference>
<evidence type="ECO:0000313" key="9">
    <source>
        <dbReference type="Proteomes" id="UP000617426"/>
    </source>
</evidence>
<sequence length="182" mass="20766">MEEADQDGRLLAQVARGDESAFAELYDRWASRLFALVLQIVVDRAQSEEVLQDVFWQVWTTAASYEAERGSARAWLVTLARRRAIDRVRSSQAARDREARHHGDYPDFDSTLDAIEERLEGERVRRALDRVGEPHASTIKLAYFTGLTHAQIAERMRVPLGTVKSRIRDGIDKLRAEMGVTR</sequence>
<dbReference type="Pfam" id="PF04545">
    <property type="entry name" value="Sigma70_r4"/>
    <property type="match status" value="1"/>
</dbReference>
<keyword evidence="4" id="KW-0238">DNA-binding</keyword>
<dbReference type="InterPro" id="IPR007630">
    <property type="entry name" value="RNA_pol_sigma70_r4"/>
</dbReference>
<evidence type="ECO:0000256" key="3">
    <source>
        <dbReference type="ARBA" id="ARBA00023082"/>
    </source>
</evidence>
<keyword evidence="9" id="KW-1185">Reference proteome</keyword>
<dbReference type="SUPFAM" id="SSF88659">
    <property type="entry name" value="Sigma3 and sigma4 domains of RNA polymerase sigma factors"/>
    <property type="match status" value="1"/>
</dbReference>
<feature type="domain" description="RNA polymerase sigma-70 region 2" evidence="6">
    <location>
        <begin position="25"/>
        <end position="92"/>
    </location>
</feature>
<dbReference type="InterPro" id="IPR013325">
    <property type="entry name" value="RNA_pol_sigma_r2"/>
</dbReference>
<evidence type="ECO:0000259" key="6">
    <source>
        <dbReference type="Pfam" id="PF04542"/>
    </source>
</evidence>
<dbReference type="Pfam" id="PF04542">
    <property type="entry name" value="Sigma70_r2"/>
    <property type="match status" value="1"/>
</dbReference>
<feature type="domain" description="RNA polymerase sigma-70 region 4" evidence="7">
    <location>
        <begin position="127"/>
        <end position="176"/>
    </location>
</feature>
<dbReference type="InterPro" id="IPR039425">
    <property type="entry name" value="RNA_pol_sigma-70-like"/>
</dbReference>
<dbReference type="InterPro" id="IPR013324">
    <property type="entry name" value="RNA_pol_sigma_r3/r4-like"/>
</dbReference>
<dbReference type="NCBIfam" id="TIGR02937">
    <property type="entry name" value="sigma70-ECF"/>
    <property type="match status" value="1"/>
</dbReference>
<accession>A0A923E4A2</accession>
<organism evidence="8 9">
    <name type="scientific">Schaalia hyovaginalis</name>
    <dbReference type="NCBI Taxonomy" id="29316"/>
    <lineage>
        <taxon>Bacteria</taxon>
        <taxon>Bacillati</taxon>
        <taxon>Actinomycetota</taxon>
        <taxon>Actinomycetes</taxon>
        <taxon>Actinomycetales</taxon>
        <taxon>Actinomycetaceae</taxon>
        <taxon>Schaalia</taxon>
    </lineage>
</organism>
<dbReference type="PANTHER" id="PTHR43133">
    <property type="entry name" value="RNA POLYMERASE ECF-TYPE SIGMA FACTO"/>
    <property type="match status" value="1"/>
</dbReference>
<reference evidence="8" key="1">
    <citation type="submission" date="2020-08" db="EMBL/GenBank/DDBJ databases">
        <title>Sequencing the genomes of 1000 actinobacteria strains.</title>
        <authorList>
            <person name="Klenk H.-P."/>
        </authorList>
    </citation>
    <scope>NUCLEOTIDE SEQUENCE</scope>
    <source>
        <strain evidence="8">DSM 10695</strain>
    </source>
</reference>
<dbReference type="GO" id="GO:0006352">
    <property type="term" value="P:DNA-templated transcription initiation"/>
    <property type="evidence" value="ECO:0007669"/>
    <property type="project" value="InterPro"/>
</dbReference>
<dbReference type="Proteomes" id="UP000617426">
    <property type="component" value="Unassembled WGS sequence"/>
</dbReference>
<dbReference type="InterPro" id="IPR036388">
    <property type="entry name" value="WH-like_DNA-bd_sf"/>
</dbReference>
<dbReference type="CDD" id="cd06171">
    <property type="entry name" value="Sigma70_r4"/>
    <property type="match status" value="1"/>
</dbReference>
<dbReference type="GO" id="GO:0016987">
    <property type="term" value="F:sigma factor activity"/>
    <property type="evidence" value="ECO:0007669"/>
    <property type="project" value="UniProtKB-KW"/>
</dbReference>
<dbReference type="SUPFAM" id="SSF88946">
    <property type="entry name" value="Sigma2 domain of RNA polymerase sigma factors"/>
    <property type="match status" value="1"/>
</dbReference>
<dbReference type="Gene3D" id="1.10.10.10">
    <property type="entry name" value="Winged helix-like DNA-binding domain superfamily/Winged helix DNA-binding domain"/>
    <property type="match status" value="1"/>
</dbReference>
<dbReference type="AlphaFoldDB" id="A0A923E4A2"/>
<name>A0A923E4A2_9ACTO</name>
<comment type="caution">
    <text evidence="8">The sequence shown here is derived from an EMBL/GenBank/DDBJ whole genome shotgun (WGS) entry which is preliminary data.</text>
</comment>
<evidence type="ECO:0000259" key="7">
    <source>
        <dbReference type="Pfam" id="PF04545"/>
    </source>
</evidence>
<comment type="similarity">
    <text evidence="1">Belongs to the sigma-70 factor family. ECF subfamily.</text>
</comment>
<evidence type="ECO:0000256" key="5">
    <source>
        <dbReference type="ARBA" id="ARBA00023163"/>
    </source>
</evidence>
<dbReference type="Gene3D" id="1.10.1740.10">
    <property type="match status" value="1"/>
</dbReference>
<keyword evidence="2" id="KW-0805">Transcription regulation</keyword>
<dbReference type="GeneID" id="85979268"/>
<evidence type="ECO:0000256" key="1">
    <source>
        <dbReference type="ARBA" id="ARBA00010641"/>
    </source>
</evidence>
<evidence type="ECO:0000256" key="2">
    <source>
        <dbReference type="ARBA" id="ARBA00023015"/>
    </source>
</evidence>